<dbReference type="Gene3D" id="2.30.30.40">
    <property type="entry name" value="SH3 Domains"/>
    <property type="match status" value="1"/>
</dbReference>
<dbReference type="Proteomes" id="UP000018130">
    <property type="component" value="Unassembled WGS sequence"/>
</dbReference>
<dbReference type="SUPFAM" id="SSF50341">
    <property type="entry name" value="CheW-like"/>
    <property type="match status" value="1"/>
</dbReference>
<dbReference type="GeneID" id="88764933"/>
<dbReference type="InterPro" id="IPR039315">
    <property type="entry name" value="CheW"/>
</dbReference>
<reference evidence="2 3" key="2">
    <citation type="submission" date="2013-09" db="EMBL/GenBank/DDBJ databases">
        <title>Whole genome comparison of six Crocosphaera watsonii strains with differing phenotypes.</title>
        <authorList>
            <person name="Bench S.R."/>
            <person name="Heller P."/>
            <person name="Frank I."/>
            <person name="Arciniega M."/>
            <person name="Shilova I.N."/>
            <person name="Zehr J.P."/>
        </authorList>
    </citation>
    <scope>NUCLEOTIDE SEQUENCE [LARGE SCALE GENOMIC DNA]</scope>
    <source>
        <strain evidence="2 3">WH 0402</strain>
    </source>
</reference>
<dbReference type="PROSITE" id="PS50851">
    <property type="entry name" value="CHEW"/>
    <property type="match status" value="1"/>
</dbReference>
<proteinExistence type="predicted"/>
<evidence type="ECO:0000313" key="2">
    <source>
        <dbReference type="EMBL" id="CCQ68390.1"/>
    </source>
</evidence>
<reference evidence="2 3" key="1">
    <citation type="submission" date="2013-01" db="EMBL/GenBank/DDBJ databases">
        <authorList>
            <person name="Bench S."/>
        </authorList>
    </citation>
    <scope>NUCLEOTIDE SEQUENCE [LARGE SCALE GENOMIC DNA]</scope>
    <source>
        <strain evidence="2 3">WH 0402</strain>
    </source>
</reference>
<dbReference type="Pfam" id="PF01584">
    <property type="entry name" value="CheW"/>
    <property type="match status" value="1"/>
</dbReference>
<dbReference type="GO" id="GO:0005829">
    <property type="term" value="C:cytosol"/>
    <property type="evidence" value="ECO:0007669"/>
    <property type="project" value="TreeGrafter"/>
</dbReference>
<name>T2JT68_CROWT</name>
<comment type="caution">
    <text evidence="2">The sequence shown here is derived from an EMBL/GenBank/DDBJ whole genome shotgun (WGS) entry which is preliminary data.</text>
</comment>
<evidence type="ECO:0000259" key="1">
    <source>
        <dbReference type="PROSITE" id="PS50851"/>
    </source>
</evidence>
<dbReference type="InterPro" id="IPR002545">
    <property type="entry name" value="CheW-lke_dom"/>
</dbReference>
<dbReference type="GO" id="GO:0007165">
    <property type="term" value="P:signal transduction"/>
    <property type="evidence" value="ECO:0007669"/>
    <property type="project" value="InterPro"/>
</dbReference>
<protein>
    <recommendedName>
        <fullName evidence="1">CheW-like domain-containing protein</fullName>
    </recommendedName>
</protein>
<dbReference type="RefSeq" id="WP_035825012.1">
    <property type="nucleotide sequence ID" value="NZ_CAQN01000756.1"/>
</dbReference>
<dbReference type="GO" id="GO:0006935">
    <property type="term" value="P:chemotaxis"/>
    <property type="evidence" value="ECO:0007669"/>
    <property type="project" value="InterPro"/>
</dbReference>
<dbReference type="Gene3D" id="2.40.50.180">
    <property type="entry name" value="CheA-289, Domain 4"/>
    <property type="match status" value="1"/>
</dbReference>
<dbReference type="EMBL" id="CAQN01000756">
    <property type="protein sequence ID" value="CCQ68390.1"/>
    <property type="molecule type" value="Genomic_DNA"/>
</dbReference>
<dbReference type="AlphaFoldDB" id="T2JT68"/>
<sequence>MMETQLLSVQKKVGDPYLHLQIDHQTQILLPTLTTQEVLITDANRLTIMPNMPPYFLGLLNQRSRIFWIIDLGKFLALSPLKPDAQQYSIAIIRAGKKAIGLAVEKVLGVTRFPAEKIQSPIGAVKASLIPYLKGCITQEKQILLILDPEAILNAPILQ</sequence>
<dbReference type="InterPro" id="IPR036061">
    <property type="entry name" value="CheW-like_dom_sf"/>
</dbReference>
<feature type="domain" description="CheW-like" evidence="1">
    <location>
        <begin position="14"/>
        <end position="158"/>
    </location>
</feature>
<dbReference type="PANTHER" id="PTHR22617:SF23">
    <property type="entry name" value="CHEMOTAXIS PROTEIN CHEW"/>
    <property type="match status" value="1"/>
</dbReference>
<dbReference type="SMART" id="SM00260">
    <property type="entry name" value="CheW"/>
    <property type="match status" value="1"/>
</dbReference>
<gene>
    <name evidence="2" type="ORF">CWATWH0402_4477</name>
</gene>
<dbReference type="PANTHER" id="PTHR22617">
    <property type="entry name" value="CHEMOTAXIS SENSOR HISTIDINE KINASE-RELATED"/>
    <property type="match status" value="1"/>
</dbReference>
<accession>T2JT68</accession>
<organism evidence="2 3">
    <name type="scientific">Crocosphaera watsonii WH 0402</name>
    <dbReference type="NCBI Taxonomy" id="1284629"/>
    <lineage>
        <taxon>Bacteria</taxon>
        <taxon>Bacillati</taxon>
        <taxon>Cyanobacteriota</taxon>
        <taxon>Cyanophyceae</taxon>
        <taxon>Oscillatoriophycideae</taxon>
        <taxon>Chroococcales</taxon>
        <taxon>Aphanothecaceae</taxon>
        <taxon>Crocosphaera</taxon>
    </lineage>
</organism>
<evidence type="ECO:0000313" key="3">
    <source>
        <dbReference type="Proteomes" id="UP000018130"/>
    </source>
</evidence>